<dbReference type="Proteomes" id="UP000199473">
    <property type="component" value="Unassembled WGS sequence"/>
</dbReference>
<evidence type="ECO:0000259" key="7">
    <source>
        <dbReference type="PROSITE" id="PS50076"/>
    </source>
</evidence>
<dbReference type="SUPFAM" id="SSF46565">
    <property type="entry name" value="Chaperone J-domain"/>
    <property type="match status" value="1"/>
</dbReference>
<evidence type="ECO:0000256" key="2">
    <source>
        <dbReference type="ARBA" id="ARBA00022692"/>
    </source>
</evidence>
<name>A0A1I4BU44_9PROT</name>
<comment type="subcellular location">
    <subcellularLocation>
        <location evidence="1">Membrane</location>
        <topology evidence="1">Single-pass membrane protein</topology>
    </subcellularLocation>
</comment>
<feature type="domain" description="J" evidence="7">
    <location>
        <begin position="178"/>
        <end position="229"/>
    </location>
</feature>
<reference evidence="8 9" key="1">
    <citation type="submission" date="2016-10" db="EMBL/GenBank/DDBJ databases">
        <authorList>
            <person name="de Groot N.N."/>
        </authorList>
    </citation>
    <scope>NUCLEOTIDE SEQUENCE [LARGE SCALE GENOMIC DNA]</scope>
    <source>
        <strain evidence="8 9">DSM 19981</strain>
    </source>
</reference>
<evidence type="ECO:0000256" key="5">
    <source>
        <dbReference type="ARBA" id="ARBA00038105"/>
    </source>
</evidence>
<proteinExistence type="inferred from homology"/>
<dbReference type="PROSITE" id="PS50076">
    <property type="entry name" value="DNAJ_2"/>
    <property type="match status" value="1"/>
</dbReference>
<keyword evidence="4 6" id="KW-0472">Membrane</keyword>
<dbReference type="CDD" id="cd06257">
    <property type="entry name" value="DnaJ"/>
    <property type="match status" value="1"/>
</dbReference>
<keyword evidence="9" id="KW-1185">Reference proteome</keyword>
<evidence type="ECO:0000256" key="3">
    <source>
        <dbReference type="ARBA" id="ARBA00022989"/>
    </source>
</evidence>
<comment type="similarity">
    <text evidence="5">Belongs to the TIM14 family.</text>
</comment>
<feature type="transmembrane region" description="Helical" evidence="6">
    <location>
        <begin position="33"/>
        <end position="50"/>
    </location>
</feature>
<evidence type="ECO:0000256" key="4">
    <source>
        <dbReference type="ARBA" id="ARBA00023136"/>
    </source>
</evidence>
<dbReference type="GO" id="GO:0016020">
    <property type="term" value="C:membrane"/>
    <property type="evidence" value="ECO:0007669"/>
    <property type="project" value="UniProtKB-SubCell"/>
</dbReference>
<accession>A0A1I4BU44</accession>
<dbReference type="EMBL" id="FOSQ01000006">
    <property type="protein sequence ID" value="SFK72262.1"/>
    <property type="molecule type" value="Genomic_DNA"/>
</dbReference>
<keyword evidence="2 6" id="KW-0812">Transmembrane</keyword>
<evidence type="ECO:0000256" key="6">
    <source>
        <dbReference type="SAM" id="Phobius"/>
    </source>
</evidence>
<dbReference type="STRING" id="1123062.SAMN02745775_106137"/>
<keyword evidence="3 6" id="KW-1133">Transmembrane helix</keyword>
<gene>
    <name evidence="8" type="ORF">SAMN02745775_106137</name>
</gene>
<feature type="transmembrane region" description="Helical" evidence="6">
    <location>
        <begin position="57"/>
        <end position="72"/>
    </location>
</feature>
<evidence type="ECO:0000256" key="1">
    <source>
        <dbReference type="ARBA" id="ARBA00004167"/>
    </source>
</evidence>
<dbReference type="PANTHER" id="PTHR12763:SF28">
    <property type="entry name" value="GEO10507P1-RELATED"/>
    <property type="match status" value="1"/>
</dbReference>
<dbReference type="PANTHER" id="PTHR12763">
    <property type="match status" value="1"/>
</dbReference>
<evidence type="ECO:0000313" key="8">
    <source>
        <dbReference type="EMBL" id="SFK72262.1"/>
    </source>
</evidence>
<dbReference type="InterPro" id="IPR036869">
    <property type="entry name" value="J_dom_sf"/>
</dbReference>
<dbReference type="InterPro" id="IPR001623">
    <property type="entry name" value="DnaJ_domain"/>
</dbReference>
<dbReference type="AlphaFoldDB" id="A0A1I4BU44"/>
<protein>
    <recommendedName>
        <fullName evidence="7">J domain-containing protein</fullName>
    </recommendedName>
</protein>
<organism evidence="8 9">
    <name type="scientific">Falsiroseomonas stagni DSM 19981</name>
    <dbReference type="NCBI Taxonomy" id="1123062"/>
    <lineage>
        <taxon>Bacteria</taxon>
        <taxon>Pseudomonadati</taxon>
        <taxon>Pseudomonadota</taxon>
        <taxon>Alphaproteobacteria</taxon>
        <taxon>Acetobacterales</taxon>
        <taxon>Roseomonadaceae</taxon>
        <taxon>Falsiroseomonas</taxon>
    </lineage>
</organism>
<sequence>MAALALGALALVFALGLLQLFVAAKPGQVKAALIWGGGALGLGLFVLMLATGRGGQAFWALALFGPAIWRWWKGRAAAATFARGGAANPGQASDVETSHLAMTLDHDSGRMTGRVKAGRHAGADLADLDLPALLALMADLAAIDPDGVPLLEAWLDRAHPDWRDAAPPTAAGPLTRAEALAILGLAEGATPEAIKAAHRRLMRSAHPDQGGSDWLAARLNEARDLLLGA</sequence>
<evidence type="ECO:0000313" key="9">
    <source>
        <dbReference type="Proteomes" id="UP000199473"/>
    </source>
</evidence>
<dbReference type="Gene3D" id="1.10.287.110">
    <property type="entry name" value="DnaJ domain"/>
    <property type="match status" value="1"/>
</dbReference>
<dbReference type="OrthoDB" id="9811070at2"/>
<dbReference type="RefSeq" id="WP_092960986.1">
    <property type="nucleotide sequence ID" value="NZ_FOSQ01000006.1"/>
</dbReference>